<sequence>MPQTAQNAATGLLTGSFFRPPSPVKGQRLTLARQNLIREFKAKPGTFRTIGTDVWIMRLFRFLHRKDPKIMEWDVKKWVKAHPWINSIERVPAAEEEEEEVPHDEIGAAAQPEMGEEDGVEAQLESMALDEVEGTAVKTEIMEDEPPPIKQERGEANQGTEGKKRAKASSNKKSALSKRNK</sequence>
<evidence type="ECO:0000313" key="3">
    <source>
        <dbReference type="Proteomes" id="UP000094527"/>
    </source>
</evidence>
<feature type="region of interest" description="Disordered" evidence="1">
    <location>
        <begin position="93"/>
        <end position="181"/>
    </location>
</feature>
<gene>
    <name evidence="2" type="ORF">Ocin01_03005</name>
</gene>
<proteinExistence type="predicted"/>
<evidence type="ECO:0000313" key="2">
    <source>
        <dbReference type="EMBL" id="ODN03698.1"/>
    </source>
</evidence>
<protein>
    <submittedName>
        <fullName evidence="2">Uncharacterized protein</fullName>
    </submittedName>
</protein>
<dbReference type="EMBL" id="LJIJ01000066">
    <property type="protein sequence ID" value="ODN03698.1"/>
    <property type="molecule type" value="Genomic_DNA"/>
</dbReference>
<dbReference type="AlphaFoldDB" id="A0A1D2NEK0"/>
<dbReference type="Proteomes" id="UP000094527">
    <property type="component" value="Unassembled WGS sequence"/>
</dbReference>
<evidence type="ECO:0000256" key="1">
    <source>
        <dbReference type="SAM" id="MobiDB-lite"/>
    </source>
</evidence>
<accession>A0A1D2NEK0</accession>
<organism evidence="2 3">
    <name type="scientific">Orchesella cincta</name>
    <name type="common">Springtail</name>
    <name type="synonym">Podura cincta</name>
    <dbReference type="NCBI Taxonomy" id="48709"/>
    <lineage>
        <taxon>Eukaryota</taxon>
        <taxon>Metazoa</taxon>
        <taxon>Ecdysozoa</taxon>
        <taxon>Arthropoda</taxon>
        <taxon>Hexapoda</taxon>
        <taxon>Collembola</taxon>
        <taxon>Entomobryomorpha</taxon>
        <taxon>Entomobryoidea</taxon>
        <taxon>Orchesellidae</taxon>
        <taxon>Orchesellinae</taxon>
        <taxon>Orchesella</taxon>
    </lineage>
</organism>
<reference evidence="2 3" key="1">
    <citation type="journal article" date="2016" name="Genome Biol. Evol.">
        <title>Gene Family Evolution Reflects Adaptation to Soil Environmental Stressors in the Genome of the Collembolan Orchesella cincta.</title>
        <authorList>
            <person name="Faddeeva-Vakhrusheva A."/>
            <person name="Derks M.F."/>
            <person name="Anvar S.Y."/>
            <person name="Agamennone V."/>
            <person name="Suring W."/>
            <person name="Smit S."/>
            <person name="van Straalen N.M."/>
            <person name="Roelofs D."/>
        </authorList>
    </citation>
    <scope>NUCLEOTIDE SEQUENCE [LARGE SCALE GENOMIC DNA]</scope>
    <source>
        <tissue evidence="2">Mixed pool</tissue>
    </source>
</reference>
<name>A0A1D2NEK0_ORCCI</name>
<keyword evidence="3" id="KW-1185">Reference proteome</keyword>
<comment type="caution">
    <text evidence="2">The sequence shown here is derived from an EMBL/GenBank/DDBJ whole genome shotgun (WGS) entry which is preliminary data.</text>
</comment>